<organism evidence="4 5">
    <name type="scientific">Noviherbaspirillum pedocola</name>
    <dbReference type="NCBI Taxonomy" id="2801341"/>
    <lineage>
        <taxon>Bacteria</taxon>
        <taxon>Pseudomonadati</taxon>
        <taxon>Pseudomonadota</taxon>
        <taxon>Betaproteobacteria</taxon>
        <taxon>Burkholderiales</taxon>
        <taxon>Oxalobacteraceae</taxon>
        <taxon>Noviherbaspirillum</taxon>
    </lineage>
</organism>
<feature type="region of interest" description="Disordered" evidence="1">
    <location>
        <begin position="406"/>
        <end position="428"/>
    </location>
</feature>
<accession>A0A934SNJ2</accession>
<gene>
    <name evidence="4" type="ORF">JJB74_04235</name>
</gene>
<feature type="transmembrane region" description="Helical" evidence="2">
    <location>
        <begin position="12"/>
        <end position="33"/>
    </location>
</feature>
<name>A0A934SNJ2_9BURK</name>
<protein>
    <recommendedName>
        <fullName evidence="3">Putative Flp pilus-assembly TadG-like N-terminal domain-containing protein</fullName>
    </recommendedName>
</protein>
<keyword evidence="2" id="KW-0472">Membrane</keyword>
<feature type="domain" description="Putative Flp pilus-assembly TadG-like N-terminal" evidence="3">
    <location>
        <begin position="12"/>
        <end position="58"/>
    </location>
</feature>
<evidence type="ECO:0000259" key="3">
    <source>
        <dbReference type="Pfam" id="PF13400"/>
    </source>
</evidence>
<keyword evidence="2" id="KW-0812">Transmembrane</keyword>
<keyword evidence="2" id="KW-1133">Transmembrane helix</keyword>
<comment type="caution">
    <text evidence="4">The sequence shown here is derived from an EMBL/GenBank/DDBJ whole genome shotgun (WGS) entry which is preliminary data.</text>
</comment>
<evidence type="ECO:0000256" key="2">
    <source>
        <dbReference type="SAM" id="Phobius"/>
    </source>
</evidence>
<evidence type="ECO:0000256" key="1">
    <source>
        <dbReference type="SAM" id="MobiDB-lite"/>
    </source>
</evidence>
<dbReference type="Proteomes" id="UP000622890">
    <property type="component" value="Unassembled WGS sequence"/>
</dbReference>
<sequence>MRATFKVRREKGNVAITFGLMLAVVFGFMGLSLDLAQTYEMKTELQNAADAAALAGAKALNGTLVGINAAVSNAKSAASSNKFKYSTPVTLQDANISFGDDPDTTNWKTVAQAQSSPAGLLFIKVDTGSKTQDIVNFMKVAAVARGDGSTTAPTTYGSAVAGRFSLGISPIAVCALDPANKYGKVSHSAAGIPDELSEFGYRRGLTYDLVNLNPLGASANKYLLNPVDIPTGASDNNCNPSNGSTTTALPYICSGTASIITTLPGYVFANTGFQSSLNAEFNSRFLDPKTNKASCTTPPDANIREYTANKTGQGFPSQWMTPAPANQGVSLVQSGNGQNKITLPFTPPAASASNWGVLWSYSPAVQWAATPPSGGYTPYTTPDWSKLYPSTAAPQVQALPAYPTSTTFSDPPSPYNQSSGSQFFSQGSGSRDRRVLNVALADCSTYQSNGKCSTLKIMGIGRFFMPVQANIPSNLYVEFAGLVPDNELTTDIKLYH</sequence>
<feature type="compositionally biased region" description="Low complexity" evidence="1">
    <location>
        <begin position="417"/>
        <end position="428"/>
    </location>
</feature>
<proteinExistence type="predicted"/>
<dbReference type="InterPro" id="IPR028087">
    <property type="entry name" value="Tad_N"/>
</dbReference>
<reference evidence="4" key="1">
    <citation type="submission" date="2021-01" db="EMBL/GenBank/DDBJ databases">
        <title>Genome sequence of strain Noviherbaspirillum sp. DKR-6.</title>
        <authorList>
            <person name="Chaudhary D.K."/>
        </authorList>
    </citation>
    <scope>NUCLEOTIDE SEQUENCE</scope>
    <source>
        <strain evidence="4">DKR-6</strain>
    </source>
</reference>
<dbReference type="EMBL" id="JAEPBG010000001">
    <property type="protein sequence ID" value="MBK4733816.1"/>
    <property type="molecule type" value="Genomic_DNA"/>
</dbReference>
<dbReference type="AlphaFoldDB" id="A0A934SNJ2"/>
<evidence type="ECO:0000313" key="5">
    <source>
        <dbReference type="Proteomes" id="UP000622890"/>
    </source>
</evidence>
<evidence type="ECO:0000313" key="4">
    <source>
        <dbReference type="EMBL" id="MBK4733816.1"/>
    </source>
</evidence>
<dbReference type="Pfam" id="PF13400">
    <property type="entry name" value="Tad"/>
    <property type="match status" value="1"/>
</dbReference>
<dbReference type="RefSeq" id="WP_200590536.1">
    <property type="nucleotide sequence ID" value="NZ_JAEPBG010000001.1"/>
</dbReference>
<keyword evidence="5" id="KW-1185">Reference proteome</keyword>